<name>A0A9Q1KTM4_9CARY</name>
<feature type="transmembrane region" description="Helical" evidence="1">
    <location>
        <begin position="143"/>
        <end position="163"/>
    </location>
</feature>
<keyword evidence="1" id="KW-0472">Membrane</keyword>
<organism evidence="2 3">
    <name type="scientific">Carnegiea gigantea</name>
    <dbReference type="NCBI Taxonomy" id="171969"/>
    <lineage>
        <taxon>Eukaryota</taxon>
        <taxon>Viridiplantae</taxon>
        <taxon>Streptophyta</taxon>
        <taxon>Embryophyta</taxon>
        <taxon>Tracheophyta</taxon>
        <taxon>Spermatophyta</taxon>
        <taxon>Magnoliopsida</taxon>
        <taxon>eudicotyledons</taxon>
        <taxon>Gunneridae</taxon>
        <taxon>Pentapetalae</taxon>
        <taxon>Caryophyllales</taxon>
        <taxon>Cactineae</taxon>
        <taxon>Cactaceae</taxon>
        <taxon>Cactoideae</taxon>
        <taxon>Echinocereeae</taxon>
        <taxon>Carnegiea</taxon>
    </lineage>
</organism>
<gene>
    <name evidence="2" type="ORF">Cgig2_022055</name>
</gene>
<comment type="caution">
    <text evidence="2">The sequence shown here is derived from an EMBL/GenBank/DDBJ whole genome shotgun (WGS) entry which is preliminary data.</text>
</comment>
<reference evidence="2" key="1">
    <citation type="submission" date="2022-04" db="EMBL/GenBank/DDBJ databases">
        <title>Carnegiea gigantea Genome sequencing and assembly v2.</title>
        <authorList>
            <person name="Copetti D."/>
            <person name="Sanderson M.J."/>
            <person name="Burquez A."/>
            <person name="Wojciechowski M.F."/>
        </authorList>
    </citation>
    <scope>NUCLEOTIDE SEQUENCE</scope>
    <source>
        <strain evidence="2">SGP5-SGP5p</strain>
        <tissue evidence="2">Aerial part</tissue>
    </source>
</reference>
<evidence type="ECO:0000313" key="3">
    <source>
        <dbReference type="Proteomes" id="UP001153076"/>
    </source>
</evidence>
<keyword evidence="1" id="KW-1133">Transmembrane helix</keyword>
<protein>
    <submittedName>
        <fullName evidence="2">Uncharacterized protein</fullName>
    </submittedName>
</protein>
<evidence type="ECO:0000256" key="1">
    <source>
        <dbReference type="SAM" id="Phobius"/>
    </source>
</evidence>
<keyword evidence="1" id="KW-0812">Transmembrane</keyword>
<dbReference type="EMBL" id="JAKOGI010000030">
    <property type="protein sequence ID" value="KAJ8448427.1"/>
    <property type="molecule type" value="Genomic_DNA"/>
</dbReference>
<sequence>MLLMVSSSPPIMEITKARVSSSISSSSSSSSRSISAVVAKQSQSESLLSGIRRQLEFGTVPIIVLLEWIKRFVIAESLHSRTRRELEFERVPINVVFGMEEEAKLIRAKASYDSGDEQCNVLKAATQVKEDGRRTSVILRDVILHPLILMIVMMIMIIMDTELRDCLLKKLKRLLSMMMSSIGVSDEVGIGGVRRGNVVVFNLINLCNEVAATSIFVHW</sequence>
<accession>A0A9Q1KTM4</accession>
<dbReference type="Proteomes" id="UP001153076">
    <property type="component" value="Unassembled WGS sequence"/>
</dbReference>
<proteinExistence type="predicted"/>
<evidence type="ECO:0000313" key="2">
    <source>
        <dbReference type="EMBL" id="KAJ8448427.1"/>
    </source>
</evidence>
<keyword evidence="3" id="KW-1185">Reference proteome</keyword>
<dbReference type="AlphaFoldDB" id="A0A9Q1KTM4"/>